<evidence type="ECO:0000313" key="6">
    <source>
        <dbReference type="EMBL" id="PPQ38668.1"/>
    </source>
</evidence>
<organism evidence="6 7">
    <name type="scientific">Rhodopila globiformis</name>
    <name type="common">Rhodopseudomonas globiformis</name>
    <dbReference type="NCBI Taxonomy" id="1071"/>
    <lineage>
        <taxon>Bacteria</taxon>
        <taxon>Pseudomonadati</taxon>
        <taxon>Pseudomonadota</taxon>
        <taxon>Alphaproteobacteria</taxon>
        <taxon>Acetobacterales</taxon>
        <taxon>Acetobacteraceae</taxon>
        <taxon>Rhodopila</taxon>
    </lineage>
</organism>
<comment type="similarity">
    <text evidence="1">Belongs to the ABC transporter superfamily.</text>
</comment>
<sequence>MLDVRIDRKAYRTELGTERTVLQDIHFTVARGEIVGLLGASGAGKSTMLRILLGLDEAFEGEVRRNCRRIGVVFQEPRLLPWLTVADNIRLVVTPDMPQPDIDALLDAVRLPHVAALRPRQLSLGMARRVALARALAIVPELLVLDEPFASLDARLGAGLAESVSAWARHSGAAVVVATHDLAQALERVSRLLILAETPTTLCADLPVPAGSTGLYTKLIHEFAFLRAESSQPAGQGQLPFLAPPG</sequence>
<dbReference type="InterPro" id="IPR003593">
    <property type="entry name" value="AAA+_ATPase"/>
</dbReference>
<dbReference type="Gene3D" id="3.40.50.300">
    <property type="entry name" value="P-loop containing nucleotide triphosphate hydrolases"/>
    <property type="match status" value="1"/>
</dbReference>
<dbReference type="Pfam" id="PF00005">
    <property type="entry name" value="ABC_tran"/>
    <property type="match status" value="1"/>
</dbReference>
<dbReference type="GO" id="GO:0016887">
    <property type="term" value="F:ATP hydrolysis activity"/>
    <property type="evidence" value="ECO:0007669"/>
    <property type="project" value="InterPro"/>
</dbReference>
<keyword evidence="4" id="KW-0067">ATP-binding</keyword>
<dbReference type="Proteomes" id="UP000239724">
    <property type="component" value="Unassembled WGS sequence"/>
</dbReference>
<proteinExistence type="inferred from homology"/>
<keyword evidence="7" id="KW-1185">Reference proteome</keyword>
<dbReference type="InterPro" id="IPR017871">
    <property type="entry name" value="ABC_transporter-like_CS"/>
</dbReference>
<evidence type="ECO:0000313" key="7">
    <source>
        <dbReference type="Proteomes" id="UP000239724"/>
    </source>
</evidence>
<dbReference type="RefSeq" id="WP_104517192.1">
    <property type="nucleotide sequence ID" value="NZ_NHRY01000038.1"/>
</dbReference>
<keyword evidence="2" id="KW-0813">Transport</keyword>
<gene>
    <name evidence="6" type="ORF">CCS01_02145</name>
</gene>
<reference evidence="6 7" key="1">
    <citation type="journal article" date="2018" name="Arch. Microbiol.">
        <title>New insights into the metabolic potential of the phototrophic purple bacterium Rhodopila globiformis DSM 161(T) from its draft genome sequence and evidence for a vanadium-dependent nitrogenase.</title>
        <authorList>
            <person name="Imhoff J.F."/>
            <person name="Rahn T."/>
            <person name="Kunzel S."/>
            <person name="Neulinger S.C."/>
        </authorList>
    </citation>
    <scope>NUCLEOTIDE SEQUENCE [LARGE SCALE GENOMIC DNA]</scope>
    <source>
        <strain evidence="6 7">DSM 161</strain>
    </source>
</reference>
<dbReference type="PANTHER" id="PTHR42788">
    <property type="entry name" value="TAURINE IMPORT ATP-BINDING PROTEIN-RELATED"/>
    <property type="match status" value="1"/>
</dbReference>
<protein>
    <recommendedName>
        <fullName evidence="5">ABC transporter domain-containing protein</fullName>
    </recommendedName>
</protein>
<dbReference type="InterPro" id="IPR003439">
    <property type="entry name" value="ABC_transporter-like_ATP-bd"/>
</dbReference>
<accession>A0A2S6NNG4</accession>
<dbReference type="PROSITE" id="PS00211">
    <property type="entry name" value="ABC_TRANSPORTER_1"/>
    <property type="match status" value="1"/>
</dbReference>
<evidence type="ECO:0000259" key="5">
    <source>
        <dbReference type="PROSITE" id="PS50893"/>
    </source>
</evidence>
<feature type="domain" description="ABC transporter" evidence="5">
    <location>
        <begin position="4"/>
        <end position="222"/>
    </location>
</feature>
<dbReference type="PROSITE" id="PS50893">
    <property type="entry name" value="ABC_TRANSPORTER_2"/>
    <property type="match status" value="1"/>
</dbReference>
<dbReference type="InterPro" id="IPR050166">
    <property type="entry name" value="ABC_transporter_ATP-bind"/>
</dbReference>
<name>A0A2S6NNG4_RHOGL</name>
<evidence type="ECO:0000256" key="3">
    <source>
        <dbReference type="ARBA" id="ARBA00022741"/>
    </source>
</evidence>
<evidence type="ECO:0000256" key="2">
    <source>
        <dbReference type="ARBA" id="ARBA00022448"/>
    </source>
</evidence>
<dbReference type="SUPFAM" id="SSF52540">
    <property type="entry name" value="P-loop containing nucleoside triphosphate hydrolases"/>
    <property type="match status" value="1"/>
</dbReference>
<evidence type="ECO:0000256" key="1">
    <source>
        <dbReference type="ARBA" id="ARBA00005417"/>
    </source>
</evidence>
<dbReference type="AlphaFoldDB" id="A0A2S6NNG4"/>
<dbReference type="InterPro" id="IPR027417">
    <property type="entry name" value="P-loop_NTPase"/>
</dbReference>
<dbReference type="SMART" id="SM00382">
    <property type="entry name" value="AAA"/>
    <property type="match status" value="1"/>
</dbReference>
<dbReference type="EMBL" id="NHRY01000038">
    <property type="protein sequence ID" value="PPQ38668.1"/>
    <property type="molecule type" value="Genomic_DNA"/>
</dbReference>
<comment type="caution">
    <text evidence="6">The sequence shown here is derived from an EMBL/GenBank/DDBJ whole genome shotgun (WGS) entry which is preliminary data.</text>
</comment>
<dbReference type="OrthoDB" id="8016555at2"/>
<dbReference type="GO" id="GO:0005524">
    <property type="term" value="F:ATP binding"/>
    <property type="evidence" value="ECO:0007669"/>
    <property type="project" value="UniProtKB-KW"/>
</dbReference>
<evidence type="ECO:0000256" key="4">
    <source>
        <dbReference type="ARBA" id="ARBA00022840"/>
    </source>
</evidence>
<dbReference type="PANTHER" id="PTHR42788:SF19">
    <property type="entry name" value="ALIPHATIC SULFONATES IMPORT ATP-BINDING PROTEIN SSUB 2"/>
    <property type="match status" value="1"/>
</dbReference>
<keyword evidence="3" id="KW-0547">Nucleotide-binding</keyword>